<dbReference type="Proteomes" id="UP000001064">
    <property type="component" value="Unassembled WGS sequence"/>
</dbReference>
<dbReference type="VEuPathDB" id="AmoebaDB:DICPUDRAFT_39699"/>
<proteinExistence type="predicted"/>
<evidence type="ECO:0000313" key="4">
    <source>
        <dbReference type="Proteomes" id="UP000001064"/>
    </source>
</evidence>
<dbReference type="EMBL" id="GL871242">
    <property type="protein sequence ID" value="EGC31607.1"/>
    <property type="molecule type" value="Genomic_DNA"/>
</dbReference>
<dbReference type="InterPro" id="IPR036322">
    <property type="entry name" value="WD40_repeat_dom_sf"/>
</dbReference>
<sequence>MLESLPVELIFDIILYYFKYSKPDYKKNFKKLFQNCYGLIFLNKTIFEQLVNYSKFWRFLAEKFSEDRINIQVLDYNLDKLNSNIYNRAYYITSIYKIRNYLFREIEGNQSNRHSIVYRFTKTSVCSIPFESSFVVGGLGRNDYPFLRAFNYKGDEQINYLPFNKIPEFKGKPIDSITCQNKVLIFSVRDSNNISVFKTSSLNEEKSGLIGIESFNCLSQGSHNRVKMSPSNPNHLAIGSSDGSLNIYDLNHILTKDYFNLDFDGENNAPSIWSHSNIELPILDITFSEDGNYIFEVGESLNNNSGYYKNTGFARCWDTRAPPSNMVWSLAESTEFGGIDKSEDGTKIAYVGRCGITRVIDLRNPEIPFSLLKPPLSRHYFYTSNTPFFKESVRWLPGSDYLVSSNYQELNIWNIDQDNLPQTSFKINKSSASDNQLDITEDGLLLCSYDTIWGINDISDISIYTYLNYKGIENK</sequence>
<keyword evidence="4" id="KW-1185">Reference proteome</keyword>
<protein>
    <submittedName>
        <fullName evidence="3">Uncharacterized protein</fullName>
    </submittedName>
</protein>
<dbReference type="PANTHER" id="PTHR11871">
    <property type="entry name" value="PROTEIN PHOSPHATASE PP2A REGULATORY SUBUNIT B"/>
    <property type="match status" value="1"/>
</dbReference>
<dbReference type="InterPro" id="IPR000009">
    <property type="entry name" value="PP2A_PR55"/>
</dbReference>
<organism evidence="3 4">
    <name type="scientific">Dictyostelium purpureum</name>
    <name type="common">Slime mold</name>
    <dbReference type="NCBI Taxonomy" id="5786"/>
    <lineage>
        <taxon>Eukaryota</taxon>
        <taxon>Amoebozoa</taxon>
        <taxon>Evosea</taxon>
        <taxon>Eumycetozoa</taxon>
        <taxon>Dictyostelia</taxon>
        <taxon>Dictyosteliales</taxon>
        <taxon>Dictyosteliaceae</taxon>
        <taxon>Dictyostelium</taxon>
    </lineage>
</organism>
<dbReference type="OMA" id="CWDIREN"/>
<dbReference type="RefSeq" id="XP_003291865.1">
    <property type="nucleotide sequence ID" value="XM_003291817.1"/>
</dbReference>
<dbReference type="InParanoid" id="F0ZWS6"/>
<keyword evidence="2" id="KW-0677">Repeat</keyword>
<evidence type="ECO:0000256" key="2">
    <source>
        <dbReference type="ARBA" id="ARBA00022737"/>
    </source>
</evidence>
<dbReference type="AlphaFoldDB" id="F0ZWS6"/>
<dbReference type="eggNOG" id="ENOG502R8DN">
    <property type="taxonomic scope" value="Eukaryota"/>
</dbReference>
<dbReference type="Gene3D" id="2.130.10.10">
    <property type="entry name" value="YVTN repeat-like/Quinoprotein amine dehydrogenase"/>
    <property type="match status" value="1"/>
</dbReference>
<evidence type="ECO:0000313" key="3">
    <source>
        <dbReference type="EMBL" id="EGC31607.1"/>
    </source>
</evidence>
<accession>F0ZWS6</accession>
<dbReference type="GO" id="GO:0019888">
    <property type="term" value="F:protein phosphatase regulator activity"/>
    <property type="evidence" value="ECO:0000318"/>
    <property type="project" value="GO_Central"/>
</dbReference>
<dbReference type="KEGG" id="dpp:DICPUDRAFT_39699"/>
<keyword evidence="1" id="KW-0853">WD repeat</keyword>
<evidence type="ECO:0000256" key="1">
    <source>
        <dbReference type="ARBA" id="ARBA00022574"/>
    </source>
</evidence>
<dbReference type="GeneID" id="10505620"/>
<dbReference type="SUPFAM" id="SSF50978">
    <property type="entry name" value="WD40 repeat-like"/>
    <property type="match status" value="1"/>
</dbReference>
<name>F0ZWS6_DICPU</name>
<gene>
    <name evidence="3" type="ORF">DICPUDRAFT_39699</name>
</gene>
<dbReference type="OrthoDB" id="1602884at2759"/>
<dbReference type="GO" id="GO:0000159">
    <property type="term" value="C:protein phosphatase type 2A complex"/>
    <property type="evidence" value="ECO:0000318"/>
    <property type="project" value="GO_Central"/>
</dbReference>
<dbReference type="InterPro" id="IPR015943">
    <property type="entry name" value="WD40/YVTN_repeat-like_dom_sf"/>
</dbReference>
<dbReference type="GO" id="GO:0005829">
    <property type="term" value="C:cytosol"/>
    <property type="evidence" value="ECO:0000318"/>
    <property type="project" value="GO_Central"/>
</dbReference>
<dbReference type="FunCoup" id="F0ZWS6">
    <property type="interactions" value="743"/>
</dbReference>
<reference evidence="4" key="1">
    <citation type="journal article" date="2011" name="Genome Biol.">
        <title>Comparative genomics of the social amoebae Dictyostelium discoideum and Dictyostelium purpureum.</title>
        <authorList>
            <consortium name="US DOE Joint Genome Institute (JGI-PGF)"/>
            <person name="Sucgang R."/>
            <person name="Kuo A."/>
            <person name="Tian X."/>
            <person name="Salerno W."/>
            <person name="Parikh A."/>
            <person name="Feasley C.L."/>
            <person name="Dalin E."/>
            <person name="Tu H."/>
            <person name="Huang E."/>
            <person name="Barry K."/>
            <person name="Lindquist E."/>
            <person name="Shapiro H."/>
            <person name="Bruce D."/>
            <person name="Schmutz J."/>
            <person name="Salamov A."/>
            <person name="Fey P."/>
            <person name="Gaudet P."/>
            <person name="Anjard C."/>
            <person name="Babu M.M."/>
            <person name="Basu S."/>
            <person name="Bushmanova Y."/>
            <person name="van der Wel H."/>
            <person name="Katoh-Kurasawa M."/>
            <person name="Dinh C."/>
            <person name="Coutinho P.M."/>
            <person name="Saito T."/>
            <person name="Elias M."/>
            <person name="Schaap P."/>
            <person name="Kay R.R."/>
            <person name="Henrissat B."/>
            <person name="Eichinger L."/>
            <person name="Rivero F."/>
            <person name="Putnam N.H."/>
            <person name="West C.M."/>
            <person name="Loomis W.F."/>
            <person name="Chisholm R.L."/>
            <person name="Shaulsky G."/>
            <person name="Strassmann J.E."/>
            <person name="Queller D.C."/>
            <person name="Kuspa A."/>
            <person name="Grigoriev I.V."/>
        </authorList>
    </citation>
    <scope>NUCLEOTIDE SEQUENCE [LARGE SCALE GENOMIC DNA]</scope>
    <source>
        <strain evidence="4">QSDP1</strain>
    </source>
</reference>